<feature type="compositionally biased region" description="Polar residues" evidence="1">
    <location>
        <begin position="62"/>
        <end position="90"/>
    </location>
</feature>
<reference evidence="2" key="1">
    <citation type="submission" date="2015-10" db="EMBL/GenBank/DDBJ databases">
        <authorList>
            <person name="Regsiter A."/>
            <person name="william w."/>
        </authorList>
    </citation>
    <scope>NUCLEOTIDE SEQUENCE</scope>
    <source>
        <strain evidence="2">Montdore</strain>
    </source>
</reference>
<feature type="region of interest" description="Disordered" evidence="1">
    <location>
        <begin position="1"/>
        <end position="24"/>
    </location>
</feature>
<evidence type="ECO:0000313" key="3">
    <source>
        <dbReference type="Proteomes" id="UP001412239"/>
    </source>
</evidence>
<dbReference type="Proteomes" id="UP001412239">
    <property type="component" value="Unassembled WGS sequence"/>
</dbReference>
<name>A0A292Q023_9PEZI</name>
<feature type="region of interest" description="Disordered" evidence="1">
    <location>
        <begin position="42"/>
        <end position="105"/>
    </location>
</feature>
<gene>
    <name evidence="2" type="ORF">GSTUAT00003678001</name>
</gene>
<keyword evidence="3" id="KW-1185">Reference proteome</keyword>
<sequence length="105" mass="11267">MSRLNDYLPSFPKGGANPLSSHRGDMGFGTYGYDRSGAELGATILPDDGHSHSSLELPPQYGTPNSGSYIETSHTSFTNLSNAGGNLTQDPRSKAPRRLKQPDML</sequence>
<proteinExistence type="predicted"/>
<dbReference type="EMBL" id="LN890998">
    <property type="protein sequence ID" value="CUS12228.1"/>
    <property type="molecule type" value="Genomic_DNA"/>
</dbReference>
<evidence type="ECO:0000313" key="2">
    <source>
        <dbReference type="EMBL" id="CUS12228.1"/>
    </source>
</evidence>
<protein>
    <submittedName>
        <fullName evidence="2">Uncharacterized protein</fullName>
    </submittedName>
</protein>
<accession>A0A292Q023</accession>
<dbReference type="AlphaFoldDB" id="A0A292Q023"/>
<evidence type="ECO:0000256" key="1">
    <source>
        <dbReference type="SAM" id="MobiDB-lite"/>
    </source>
</evidence>
<organism evidence="2 3">
    <name type="scientific">Tuber aestivum</name>
    <name type="common">summer truffle</name>
    <dbReference type="NCBI Taxonomy" id="59557"/>
    <lineage>
        <taxon>Eukaryota</taxon>
        <taxon>Fungi</taxon>
        <taxon>Dikarya</taxon>
        <taxon>Ascomycota</taxon>
        <taxon>Pezizomycotina</taxon>
        <taxon>Pezizomycetes</taxon>
        <taxon>Pezizales</taxon>
        <taxon>Tuberaceae</taxon>
        <taxon>Tuber</taxon>
    </lineage>
</organism>